<organism evidence="3 4">
    <name type="scientific">Parasitella parasitica</name>
    <dbReference type="NCBI Taxonomy" id="35722"/>
    <lineage>
        <taxon>Eukaryota</taxon>
        <taxon>Fungi</taxon>
        <taxon>Fungi incertae sedis</taxon>
        <taxon>Mucoromycota</taxon>
        <taxon>Mucoromycotina</taxon>
        <taxon>Mucoromycetes</taxon>
        <taxon>Mucorales</taxon>
        <taxon>Mucorineae</taxon>
        <taxon>Mucoraceae</taxon>
        <taxon>Parasitella</taxon>
    </lineage>
</organism>
<accession>A0A0B7N204</accession>
<feature type="non-terminal residue" evidence="3">
    <location>
        <position position="326"/>
    </location>
</feature>
<dbReference type="AlphaFoldDB" id="A0A0B7N204"/>
<dbReference type="Pfam" id="PF13966">
    <property type="entry name" value="zf-RVT"/>
    <property type="match status" value="1"/>
</dbReference>
<feature type="region of interest" description="Disordered" evidence="1">
    <location>
        <begin position="1"/>
        <end position="20"/>
    </location>
</feature>
<dbReference type="Proteomes" id="UP000054107">
    <property type="component" value="Unassembled WGS sequence"/>
</dbReference>
<gene>
    <name evidence="3" type="primary">PARPA_02616.1 scaffold 5092</name>
</gene>
<reference evidence="3 4" key="1">
    <citation type="submission" date="2014-09" db="EMBL/GenBank/DDBJ databases">
        <authorList>
            <person name="Ellenberger Sabrina"/>
        </authorList>
    </citation>
    <scope>NUCLEOTIDE SEQUENCE [LARGE SCALE GENOMIC DNA]</scope>
    <source>
        <strain evidence="3 4">CBS 412.66</strain>
    </source>
</reference>
<proteinExistence type="predicted"/>
<name>A0A0B7N204_9FUNG</name>
<sequence length="326" mass="36820">MAGASSLPADRTALLPPFHRAPSSDRLLGLPSANSTRPTTTISSSQSPILFAFPWPLTYLFQSSRQLLAFAIQSFGSSPFGPLLNHHQRSHLPRDSFSVSSSSDVLYDGTTQLLPLSSCLRCLHSGQNPRLLLVSSNQIKLVPFFVRTFIHSRFSSFGRFPFAQVETQRVVNVSPFVDSLFPSPSTVSRFHIHRFSPKTFRQRCSTPPPRHLLLPPPLNSNLRPSWSAFWSLPISLSCPNVWYRYLHRKIPHNSLLNRFLPEVFPSSSCAICQHPLDSLDHFLFSCPSKLVVWHHIQRVYLGDLGSLHFFRPPPDPHHLMLAQSSR</sequence>
<protein>
    <recommendedName>
        <fullName evidence="2">Reverse transcriptase zinc-binding domain-containing protein</fullName>
    </recommendedName>
</protein>
<evidence type="ECO:0000259" key="2">
    <source>
        <dbReference type="Pfam" id="PF13966"/>
    </source>
</evidence>
<dbReference type="InterPro" id="IPR026960">
    <property type="entry name" value="RVT-Znf"/>
</dbReference>
<evidence type="ECO:0000313" key="4">
    <source>
        <dbReference type="Proteomes" id="UP000054107"/>
    </source>
</evidence>
<dbReference type="OrthoDB" id="2269327at2759"/>
<keyword evidence="4" id="KW-1185">Reference proteome</keyword>
<feature type="domain" description="Reverse transcriptase zinc-binding" evidence="2">
    <location>
        <begin position="224"/>
        <end position="293"/>
    </location>
</feature>
<evidence type="ECO:0000313" key="3">
    <source>
        <dbReference type="EMBL" id="CEP09144.1"/>
    </source>
</evidence>
<evidence type="ECO:0000256" key="1">
    <source>
        <dbReference type="SAM" id="MobiDB-lite"/>
    </source>
</evidence>
<dbReference type="EMBL" id="LN721226">
    <property type="protein sequence ID" value="CEP09144.1"/>
    <property type="molecule type" value="Genomic_DNA"/>
</dbReference>